<dbReference type="EMBL" id="JOJP01000001">
    <property type="protein sequence ID" value="KEI71322.1"/>
    <property type="molecule type" value="Genomic_DNA"/>
</dbReference>
<dbReference type="PANTHER" id="PTHR43434:SF24">
    <property type="entry name" value="HYDROLASE-RELATED"/>
    <property type="match status" value="1"/>
</dbReference>
<dbReference type="GO" id="GO:0005829">
    <property type="term" value="C:cytosol"/>
    <property type="evidence" value="ECO:0007669"/>
    <property type="project" value="TreeGrafter"/>
</dbReference>
<dbReference type="STRING" id="305900.GV64_11760"/>
<dbReference type="InterPro" id="IPR023198">
    <property type="entry name" value="PGP-like_dom2"/>
</dbReference>
<dbReference type="Proteomes" id="UP000027997">
    <property type="component" value="Unassembled WGS sequence"/>
</dbReference>
<name>A0A081KAZ6_9GAMM</name>
<dbReference type="InterPro" id="IPR006439">
    <property type="entry name" value="HAD-SF_hydro_IA"/>
</dbReference>
<comment type="caution">
    <text evidence="1">The sequence shown here is derived from an EMBL/GenBank/DDBJ whole genome shotgun (WGS) entry which is preliminary data.</text>
</comment>
<evidence type="ECO:0000313" key="1">
    <source>
        <dbReference type="EMBL" id="KEI71322.1"/>
    </source>
</evidence>
<sequence>MDKYSLIIFDWDGTLVDSISSIVKALRQAAVEERLPVLDDVLYRGVVGLSLAPAMEHLYPALSANEVERLCRAYKKHHLVLEEEPSRPFVGVLEGLPALRDSKILLAVATGKRRSGLQRSMIANDVEAFFDASLTADDARSKPDPDMIEQLMKRFQLMPEQILMVGDSGFDMEMACRAGVDRLAVTYGAGSREDLERYQPVFIADDFDGVLVWLGVKPVLEQVV</sequence>
<evidence type="ECO:0008006" key="3">
    <source>
        <dbReference type="Google" id="ProtNLM"/>
    </source>
</evidence>
<dbReference type="PANTHER" id="PTHR43434">
    <property type="entry name" value="PHOSPHOGLYCOLATE PHOSPHATASE"/>
    <property type="match status" value="1"/>
</dbReference>
<dbReference type="InterPro" id="IPR050155">
    <property type="entry name" value="HAD-like_hydrolase_sf"/>
</dbReference>
<keyword evidence="2" id="KW-1185">Reference proteome</keyword>
<dbReference type="InterPro" id="IPR036412">
    <property type="entry name" value="HAD-like_sf"/>
</dbReference>
<dbReference type="InterPro" id="IPR041492">
    <property type="entry name" value="HAD_2"/>
</dbReference>
<dbReference type="NCBIfam" id="TIGR01549">
    <property type="entry name" value="HAD-SF-IA-v1"/>
    <property type="match status" value="1"/>
</dbReference>
<dbReference type="AlphaFoldDB" id="A0A081KAZ6"/>
<dbReference type="Pfam" id="PF13419">
    <property type="entry name" value="HAD_2"/>
    <property type="match status" value="1"/>
</dbReference>
<accession>A0A081KAZ6</accession>
<protein>
    <recommendedName>
        <fullName evidence="3">HAD family hydrolase</fullName>
    </recommendedName>
</protein>
<reference evidence="1 2" key="1">
    <citation type="submission" date="2014-06" db="EMBL/GenBank/DDBJ databases">
        <title>Whole Genome Sequences of Three Symbiotic Endozoicomonas Bacteria.</title>
        <authorList>
            <person name="Neave M.J."/>
            <person name="Apprill A."/>
            <person name="Voolstra C.R."/>
        </authorList>
    </citation>
    <scope>NUCLEOTIDE SEQUENCE [LARGE SCALE GENOMIC DNA]</scope>
    <source>
        <strain evidence="1 2">DSM 22380</strain>
    </source>
</reference>
<dbReference type="eggNOG" id="COG0546">
    <property type="taxonomic scope" value="Bacteria"/>
</dbReference>
<organism evidence="1 2">
    <name type="scientific">Endozoicomonas elysicola</name>
    <dbReference type="NCBI Taxonomy" id="305900"/>
    <lineage>
        <taxon>Bacteria</taxon>
        <taxon>Pseudomonadati</taxon>
        <taxon>Pseudomonadota</taxon>
        <taxon>Gammaproteobacteria</taxon>
        <taxon>Oceanospirillales</taxon>
        <taxon>Endozoicomonadaceae</taxon>
        <taxon>Endozoicomonas</taxon>
    </lineage>
</organism>
<proteinExistence type="predicted"/>
<dbReference type="GO" id="GO:0008967">
    <property type="term" value="F:phosphoglycolate phosphatase activity"/>
    <property type="evidence" value="ECO:0007669"/>
    <property type="project" value="TreeGrafter"/>
</dbReference>
<dbReference type="Gene3D" id="3.40.50.1000">
    <property type="entry name" value="HAD superfamily/HAD-like"/>
    <property type="match status" value="1"/>
</dbReference>
<dbReference type="SFLD" id="SFLDG01129">
    <property type="entry name" value="C1.5:_HAD__Beta-PGM__Phosphata"/>
    <property type="match status" value="1"/>
</dbReference>
<evidence type="ECO:0000313" key="2">
    <source>
        <dbReference type="Proteomes" id="UP000027997"/>
    </source>
</evidence>
<dbReference type="SFLD" id="SFLDS00003">
    <property type="entry name" value="Haloacid_Dehalogenase"/>
    <property type="match status" value="1"/>
</dbReference>
<gene>
    <name evidence="1" type="ORF">GV64_11760</name>
</gene>
<dbReference type="GO" id="GO:0006281">
    <property type="term" value="P:DNA repair"/>
    <property type="evidence" value="ECO:0007669"/>
    <property type="project" value="TreeGrafter"/>
</dbReference>
<dbReference type="InterPro" id="IPR023214">
    <property type="entry name" value="HAD_sf"/>
</dbReference>
<dbReference type="Gene3D" id="1.10.150.240">
    <property type="entry name" value="Putative phosphatase, domain 2"/>
    <property type="match status" value="1"/>
</dbReference>
<dbReference type="SUPFAM" id="SSF56784">
    <property type="entry name" value="HAD-like"/>
    <property type="match status" value="1"/>
</dbReference>